<proteinExistence type="predicted"/>
<dbReference type="WBParaSite" id="L893_g6802.t1">
    <property type="protein sequence ID" value="L893_g6802.t1"/>
    <property type="gene ID" value="L893_g6802"/>
</dbReference>
<protein>
    <submittedName>
        <fullName evidence="2">Uncharacterized protein</fullName>
    </submittedName>
</protein>
<evidence type="ECO:0000313" key="1">
    <source>
        <dbReference type="Proteomes" id="UP000095287"/>
    </source>
</evidence>
<accession>A0A1I8AKY9</accession>
<keyword evidence="1" id="KW-1185">Reference proteome</keyword>
<dbReference type="AlphaFoldDB" id="A0A1I8AKY9"/>
<name>A0A1I8AKY9_9BILA</name>
<dbReference type="Proteomes" id="UP000095287">
    <property type="component" value="Unplaced"/>
</dbReference>
<organism evidence="1 2">
    <name type="scientific">Steinernema glaseri</name>
    <dbReference type="NCBI Taxonomy" id="37863"/>
    <lineage>
        <taxon>Eukaryota</taxon>
        <taxon>Metazoa</taxon>
        <taxon>Ecdysozoa</taxon>
        <taxon>Nematoda</taxon>
        <taxon>Chromadorea</taxon>
        <taxon>Rhabditida</taxon>
        <taxon>Tylenchina</taxon>
        <taxon>Panagrolaimomorpha</taxon>
        <taxon>Strongyloidoidea</taxon>
        <taxon>Steinernematidae</taxon>
        <taxon>Steinernema</taxon>
    </lineage>
</organism>
<evidence type="ECO:0000313" key="2">
    <source>
        <dbReference type="WBParaSite" id="L893_g6802.t1"/>
    </source>
</evidence>
<sequence length="66" mass="7318">MSEIPFGETFPHGNPHVPLNPMDDALSWVFQSLLQYLCYDALEGNNNGQLAHGADKSNKSKTENLD</sequence>
<reference evidence="2" key="1">
    <citation type="submission" date="2016-11" db="UniProtKB">
        <authorList>
            <consortium name="WormBaseParasite"/>
        </authorList>
    </citation>
    <scope>IDENTIFICATION</scope>
</reference>